<keyword evidence="4 16" id="KW-0812">Transmembrane</keyword>
<dbReference type="PANTHER" id="PTHR42884:SF14">
    <property type="entry name" value="NEUROENDOCRINE CONVERTASE 1"/>
    <property type="match status" value="1"/>
</dbReference>
<keyword evidence="12" id="KW-0325">Glycoprotein</keyword>
<proteinExistence type="inferred from homology"/>
<keyword evidence="11" id="KW-0865">Zymogen</keyword>
<evidence type="ECO:0000256" key="6">
    <source>
        <dbReference type="ARBA" id="ARBA00022801"/>
    </source>
</evidence>
<feature type="region of interest" description="Disordered" evidence="15">
    <location>
        <begin position="762"/>
        <end position="840"/>
    </location>
</feature>
<dbReference type="PANTHER" id="PTHR42884">
    <property type="entry name" value="PROPROTEIN CONVERTASE SUBTILISIN/KEXIN-RELATED"/>
    <property type="match status" value="1"/>
</dbReference>
<dbReference type="CDD" id="cd04059">
    <property type="entry name" value="Peptidases_S8_Protein_convertases_Kexins_Furin-like"/>
    <property type="match status" value="1"/>
</dbReference>
<keyword evidence="7 14" id="KW-0720">Serine protease</keyword>
<evidence type="ECO:0000256" key="5">
    <source>
        <dbReference type="ARBA" id="ARBA00022729"/>
    </source>
</evidence>
<evidence type="ECO:0000256" key="1">
    <source>
        <dbReference type="ARBA" id="ARBA00004370"/>
    </source>
</evidence>
<evidence type="ECO:0000256" key="12">
    <source>
        <dbReference type="ARBA" id="ARBA00023180"/>
    </source>
</evidence>
<dbReference type="PROSITE" id="PS51829">
    <property type="entry name" value="P_HOMO_B"/>
    <property type="match status" value="1"/>
</dbReference>
<dbReference type="InterPro" id="IPR034182">
    <property type="entry name" value="Kexin/furin"/>
</dbReference>
<dbReference type="SUPFAM" id="SSF52743">
    <property type="entry name" value="Subtilisin-like"/>
    <property type="match status" value="1"/>
</dbReference>
<dbReference type="VEuPathDB" id="FungiDB:BD410DRAFT_757980"/>
<dbReference type="InterPro" id="IPR008979">
    <property type="entry name" value="Galactose-bd-like_sf"/>
</dbReference>
<dbReference type="Proteomes" id="UP000294933">
    <property type="component" value="Unassembled WGS sequence"/>
</dbReference>
<evidence type="ECO:0000256" key="10">
    <source>
        <dbReference type="ARBA" id="ARBA00023136"/>
    </source>
</evidence>
<keyword evidence="5 17" id="KW-0732">Signal</keyword>
<evidence type="ECO:0000256" key="4">
    <source>
        <dbReference type="ARBA" id="ARBA00022692"/>
    </source>
</evidence>
<keyword evidence="20" id="KW-1185">Reference proteome</keyword>
<dbReference type="GO" id="GO:0000139">
    <property type="term" value="C:Golgi membrane"/>
    <property type="evidence" value="ECO:0007669"/>
    <property type="project" value="TreeGrafter"/>
</dbReference>
<dbReference type="InterPro" id="IPR000209">
    <property type="entry name" value="Peptidase_S8/S53_dom"/>
</dbReference>
<keyword evidence="6 14" id="KW-0378">Hydrolase</keyword>
<comment type="similarity">
    <text evidence="2">Belongs to the peptidase S8 family. Furin subfamily.</text>
</comment>
<dbReference type="Gene3D" id="2.60.120.260">
    <property type="entry name" value="Galactose-binding domain-like"/>
    <property type="match status" value="1"/>
</dbReference>
<dbReference type="InterPro" id="IPR002884">
    <property type="entry name" value="P_dom"/>
</dbReference>
<evidence type="ECO:0000256" key="3">
    <source>
        <dbReference type="ARBA" id="ARBA00022670"/>
    </source>
</evidence>
<evidence type="ECO:0000256" key="17">
    <source>
        <dbReference type="SAM" id="SignalP"/>
    </source>
</evidence>
<dbReference type="Pfam" id="PF01483">
    <property type="entry name" value="P_proprotein"/>
    <property type="match status" value="1"/>
</dbReference>
<evidence type="ECO:0000256" key="13">
    <source>
        <dbReference type="PIRSR" id="PIRSR615500-1"/>
    </source>
</evidence>
<dbReference type="InterPro" id="IPR022398">
    <property type="entry name" value="Peptidase_S8_His-AS"/>
</dbReference>
<evidence type="ECO:0000256" key="8">
    <source>
        <dbReference type="ARBA" id="ARBA00022837"/>
    </source>
</evidence>
<evidence type="ECO:0000259" key="18">
    <source>
        <dbReference type="PROSITE" id="PS51829"/>
    </source>
</evidence>
<dbReference type="InterPro" id="IPR036852">
    <property type="entry name" value="Peptidase_S8/S53_dom_sf"/>
</dbReference>
<dbReference type="STRING" id="50990.A0A4R5XFY8"/>
<dbReference type="GO" id="GO:0004252">
    <property type="term" value="F:serine-type endopeptidase activity"/>
    <property type="evidence" value="ECO:0007669"/>
    <property type="project" value="UniProtKB-UniRule"/>
</dbReference>
<dbReference type="GO" id="GO:0005802">
    <property type="term" value="C:trans-Golgi network"/>
    <property type="evidence" value="ECO:0007669"/>
    <property type="project" value="TreeGrafter"/>
</dbReference>
<gene>
    <name evidence="19" type="ORF">BD410DRAFT_757980</name>
</gene>
<feature type="compositionally biased region" description="Basic and acidic residues" evidence="15">
    <location>
        <begin position="825"/>
        <end position="840"/>
    </location>
</feature>
<evidence type="ECO:0000256" key="2">
    <source>
        <dbReference type="ARBA" id="ARBA00005325"/>
    </source>
</evidence>
<feature type="domain" description="P/Homo B" evidence="18">
    <location>
        <begin position="473"/>
        <end position="619"/>
    </location>
</feature>
<keyword evidence="9 16" id="KW-1133">Transmembrane helix</keyword>
<feature type="transmembrane region" description="Helical" evidence="16">
    <location>
        <begin position="718"/>
        <end position="739"/>
    </location>
</feature>
<dbReference type="GO" id="GO:0016485">
    <property type="term" value="P:protein processing"/>
    <property type="evidence" value="ECO:0007669"/>
    <property type="project" value="TreeGrafter"/>
</dbReference>
<reference evidence="19 20" key="1">
    <citation type="submission" date="2018-06" db="EMBL/GenBank/DDBJ databases">
        <title>A transcriptomic atlas of mushroom development highlights an independent origin of complex multicellularity.</title>
        <authorList>
            <consortium name="DOE Joint Genome Institute"/>
            <person name="Krizsan K."/>
            <person name="Almasi E."/>
            <person name="Merenyi Z."/>
            <person name="Sahu N."/>
            <person name="Viragh M."/>
            <person name="Koszo T."/>
            <person name="Mondo S."/>
            <person name="Kiss B."/>
            <person name="Balint B."/>
            <person name="Kues U."/>
            <person name="Barry K."/>
            <person name="Hegedus J.C."/>
            <person name="Henrissat B."/>
            <person name="Johnson J."/>
            <person name="Lipzen A."/>
            <person name="Ohm R."/>
            <person name="Nagy I."/>
            <person name="Pangilinan J."/>
            <person name="Yan J."/>
            <person name="Xiong Y."/>
            <person name="Grigoriev I.V."/>
            <person name="Hibbett D.S."/>
            <person name="Nagy L.G."/>
        </authorList>
    </citation>
    <scope>NUCLEOTIDE SEQUENCE [LARGE SCALE GENOMIC DNA]</scope>
    <source>
        <strain evidence="19 20">SZMC22713</strain>
    </source>
</reference>
<dbReference type="EMBL" id="ML170156">
    <property type="protein sequence ID" value="TDL29246.1"/>
    <property type="molecule type" value="Genomic_DNA"/>
</dbReference>
<dbReference type="PROSITE" id="PS00138">
    <property type="entry name" value="SUBTILASE_SER"/>
    <property type="match status" value="1"/>
</dbReference>
<dbReference type="Pfam" id="PF00082">
    <property type="entry name" value="Peptidase_S8"/>
    <property type="match status" value="1"/>
</dbReference>
<dbReference type="FunFam" id="2.60.120.260:FF:000026">
    <property type="entry name" value="proprotein convertase subtilisin/kexin type 7"/>
    <property type="match status" value="1"/>
</dbReference>
<keyword evidence="3 14" id="KW-0645">Protease</keyword>
<evidence type="ECO:0000256" key="16">
    <source>
        <dbReference type="SAM" id="Phobius"/>
    </source>
</evidence>
<dbReference type="OrthoDB" id="300641at2759"/>
<dbReference type="PROSITE" id="PS51892">
    <property type="entry name" value="SUBTILASE"/>
    <property type="match status" value="1"/>
</dbReference>
<name>A0A4R5XFY8_9AGAM</name>
<organism evidence="19 20">
    <name type="scientific">Rickenella mellea</name>
    <dbReference type="NCBI Taxonomy" id="50990"/>
    <lineage>
        <taxon>Eukaryota</taxon>
        <taxon>Fungi</taxon>
        <taxon>Dikarya</taxon>
        <taxon>Basidiomycota</taxon>
        <taxon>Agaricomycotina</taxon>
        <taxon>Agaricomycetes</taxon>
        <taxon>Hymenochaetales</taxon>
        <taxon>Rickenellaceae</taxon>
        <taxon>Rickenella</taxon>
    </lineage>
</organism>
<evidence type="ECO:0000256" key="14">
    <source>
        <dbReference type="PROSITE-ProRule" id="PRU01240"/>
    </source>
</evidence>
<keyword evidence="8" id="KW-0106">Calcium</keyword>
<evidence type="ECO:0000256" key="11">
    <source>
        <dbReference type="ARBA" id="ARBA00023145"/>
    </source>
</evidence>
<dbReference type="InterPro" id="IPR015500">
    <property type="entry name" value="Peptidase_S8_subtilisin-rel"/>
</dbReference>
<dbReference type="GO" id="GO:0007323">
    <property type="term" value="P:peptide pheromone maturation"/>
    <property type="evidence" value="ECO:0007669"/>
    <property type="project" value="UniProtKB-ARBA"/>
</dbReference>
<evidence type="ECO:0000256" key="9">
    <source>
        <dbReference type="ARBA" id="ARBA00022989"/>
    </source>
</evidence>
<dbReference type="PRINTS" id="PR00723">
    <property type="entry name" value="SUBTILISIN"/>
</dbReference>
<dbReference type="AlphaFoldDB" id="A0A4R5XFY8"/>
<evidence type="ECO:0000256" key="15">
    <source>
        <dbReference type="SAM" id="MobiDB-lite"/>
    </source>
</evidence>
<evidence type="ECO:0000313" key="20">
    <source>
        <dbReference type="Proteomes" id="UP000294933"/>
    </source>
</evidence>
<evidence type="ECO:0000313" key="19">
    <source>
        <dbReference type="EMBL" id="TDL29246.1"/>
    </source>
</evidence>
<evidence type="ECO:0000256" key="7">
    <source>
        <dbReference type="ARBA" id="ARBA00022825"/>
    </source>
</evidence>
<dbReference type="FunFam" id="3.40.50.200:FF:000005">
    <property type="entry name" value="Proprotein convertase subtilisin/kexin type 7"/>
    <property type="match status" value="1"/>
</dbReference>
<sequence>MRTLPLLAGFAFISVTAGSRRPAKRHYSTHNYYVLEHDPSHGVSVEDAANALGAEVIEPAGELKNHWLLRSQISDNVLDALHDLKVTGRRKRDARILATSIKSLDAQTPRQRHKRGVLPVKRATIAAHDGQSLARNVAERFGINDPLFPEQWHLVNDDHPEHMMNVTPVWEMGFTGEGVISALVDDGLEYESEDLAENFDAAGSHDFNDHVDLPKPRLWDDHHGTRCAGQIAAVKNGACGIGVAYKSKVAGIRILSGAISDVDEATAMNFGYQKTSIYSCSWGPPDDGRSMDAPSHLIQKAIVNGIQNGRGGKGSIFVFASGNGAFYGDQCNFDGYTNSIYSVTVGAIDHKGVQPYYSEGCAANMVVAYSSGEDKNKAIVTTDMGKNACTHVHGGTSAAAPNAVGVFALALSARPELSWRDIQHLAVKTAQLVNAGDKDWQLTAGGQPFSYKYGFGKLDAYEFVKAAQKWTLVKPQAWVEMSAVQLNNGTMTVNGTTSGGIQINKSGVRSSMEIMEGDLKGHNFETLEHVTVTVWISHSVRGDVEVEIVSPNGIPSVLASKRPSDRDPNGFQGWRFMSVKHWGENPVGNWTIQVSDQGKEDRVGHFIGWKMSLWGSAIDASKATTYQLSFADRMGFPPPHPSELATLSPPTATQTKSYAKPTVVSTHIVDLEAETPTISLTTPTATISPSVEPSAGFGTWTFNDGFADAILHMLRQTWVLAILGGFVIFAIAGGATLIYRRRVSRESRGEYTAVADEEAVLMRSTGAEGSTTNLGRQDRHERGDDEGDDDAGDEHAPQGSLLNNGYAVEFHSGFLEDDENTGTPRYHDEPPHRTDGADSV</sequence>
<dbReference type="InterPro" id="IPR023828">
    <property type="entry name" value="Peptidase_S8_Ser-AS"/>
</dbReference>
<feature type="active site" description="Charge relay system" evidence="13 14">
    <location>
        <position position="185"/>
    </location>
</feature>
<dbReference type="SUPFAM" id="SSF49785">
    <property type="entry name" value="Galactose-binding domain-like"/>
    <property type="match status" value="1"/>
</dbReference>
<feature type="chain" id="PRO_5021018080" description="P/Homo B domain-containing protein" evidence="17">
    <location>
        <begin position="19"/>
        <end position="840"/>
    </location>
</feature>
<keyword evidence="10 16" id="KW-0472">Membrane</keyword>
<dbReference type="PROSITE" id="PS00137">
    <property type="entry name" value="SUBTILASE_HIS"/>
    <property type="match status" value="1"/>
</dbReference>
<dbReference type="Gene3D" id="3.40.50.200">
    <property type="entry name" value="Peptidase S8/S53 domain"/>
    <property type="match status" value="1"/>
</dbReference>
<feature type="active site" description="Charge relay system" evidence="13 14">
    <location>
        <position position="223"/>
    </location>
</feature>
<feature type="active site" description="Charge relay system" evidence="13 14">
    <location>
        <position position="397"/>
    </location>
</feature>
<accession>A0A4R5XFY8</accession>
<protein>
    <recommendedName>
        <fullName evidence="18">P/Homo B domain-containing protein</fullName>
    </recommendedName>
</protein>
<feature type="signal peptide" evidence="17">
    <location>
        <begin position="1"/>
        <end position="18"/>
    </location>
</feature>
<comment type="subcellular location">
    <subcellularLocation>
        <location evidence="1">Membrane</location>
    </subcellularLocation>
</comment>